<keyword evidence="3" id="KW-1185">Reference proteome</keyword>
<evidence type="ECO:0000256" key="1">
    <source>
        <dbReference type="SAM" id="MobiDB-lite"/>
    </source>
</evidence>
<feature type="compositionally biased region" description="Low complexity" evidence="1">
    <location>
        <begin position="274"/>
        <end position="284"/>
    </location>
</feature>
<evidence type="ECO:0000313" key="2">
    <source>
        <dbReference type="EMBL" id="PLZ88837.1"/>
    </source>
</evidence>
<dbReference type="InterPro" id="IPR025569">
    <property type="entry name" value="DUF4335"/>
</dbReference>
<dbReference type="Pfam" id="PF14233">
    <property type="entry name" value="DUF4335"/>
    <property type="match status" value="1"/>
</dbReference>
<comment type="caution">
    <text evidence="2">The sequence shown here is derived from an EMBL/GenBank/DDBJ whole genome shotgun (WGS) entry which is preliminary data.</text>
</comment>
<dbReference type="AlphaFoldDB" id="A0A2N6K1V3"/>
<evidence type="ECO:0000313" key="3">
    <source>
        <dbReference type="Proteomes" id="UP000235036"/>
    </source>
</evidence>
<feature type="compositionally biased region" description="Low complexity" evidence="1">
    <location>
        <begin position="211"/>
        <end position="234"/>
    </location>
</feature>
<sequence length="527" mass="57687">MNIQRKYSLPNCTLVLEGLSDATRAAQFQELRPALSILVNAECYLSGYSQPLSGGREFFESLVRTVSAYAQEFLSGVSHPQAHNFDSELVQMQKVENNRHRLFVNSEVPNWEASQPSYVHDGKQPIQIDLNTVQLFDLVEAVDQFFADTQTLPELSLELQPVPRRYGSTNEVLLKQAVPATVGVTSLAAAAIAFAMIPPPPPPQPATQQHTGSTTSSVAPTTPANNTPAATTTPSEPNNQLIATNPTPSVNAQIAATPAFTPTPTVNEQIAATPEFTPTPTSTTVANPIPTSSSVGNQDLEALLTSVPEITDASQLRALNRQVYNQIHPNWKNRQGLKEDLIFRVGVAADGAIVGYKAVTPGANEAVNQTPLPNLIYNPAVRPPITNEPIAQYRVVFTRDGVLQVSPWRGYTTKPDVVGAKISDSNQVRQLNQKLYDGIRQNWHGKPSYTIDLKYRVAVNKDGIIADYEPLNQVAFDYFRETPLPQMFQSSNASNLSVPISKEPLAHFQVIFQPSGKLEITPWQGYQ</sequence>
<proteinExistence type="predicted"/>
<feature type="compositionally biased region" description="Polar residues" evidence="1">
    <location>
        <begin position="235"/>
        <end position="246"/>
    </location>
</feature>
<dbReference type="Proteomes" id="UP000235036">
    <property type="component" value="Unassembled WGS sequence"/>
</dbReference>
<feature type="region of interest" description="Disordered" evidence="1">
    <location>
        <begin position="199"/>
        <end position="246"/>
    </location>
</feature>
<reference evidence="2 3" key="1">
    <citation type="submission" date="2017-08" db="EMBL/GenBank/DDBJ databases">
        <title>Genomes of Fischerella (Mastigocladus) sp. strains.</title>
        <authorList>
            <person name="Miller S.R."/>
        </authorList>
    </citation>
    <scope>NUCLEOTIDE SEQUENCE [LARGE SCALE GENOMIC DNA]</scope>
    <source>
        <strain evidence="2 3">CCMEE 5323</strain>
    </source>
</reference>
<dbReference type="EMBL" id="NRQW01000317">
    <property type="protein sequence ID" value="PLZ88837.1"/>
    <property type="molecule type" value="Genomic_DNA"/>
</dbReference>
<protein>
    <submittedName>
        <fullName evidence="2">DUF4335 domain-containing protein</fullName>
    </submittedName>
</protein>
<gene>
    <name evidence="2" type="ORF">CEN44_14510</name>
</gene>
<dbReference type="RefSeq" id="WP_016866806.1">
    <property type="nucleotide sequence ID" value="NZ_CAWNVR010000419.1"/>
</dbReference>
<accession>A0A2N6K1V3</accession>
<feature type="region of interest" description="Disordered" evidence="1">
    <location>
        <begin position="274"/>
        <end position="293"/>
    </location>
</feature>
<organism evidence="2 3">
    <name type="scientific">Fischerella muscicola CCMEE 5323</name>
    <dbReference type="NCBI Taxonomy" id="2019572"/>
    <lineage>
        <taxon>Bacteria</taxon>
        <taxon>Bacillati</taxon>
        <taxon>Cyanobacteriota</taxon>
        <taxon>Cyanophyceae</taxon>
        <taxon>Nostocales</taxon>
        <taxon>Hapalosiphonaceae</taxon>
        <taxon>Fischerella</taxon>
    </lineage>
</organism>
<name>A0A2N6K1V3_FISMU</name>